<dbReference type="AlphaFoldDB" id="A0A6M2CVU3"/>
<dbReference type="PANTHER" id="PTHR11783">
    <property type="entry name" value="SULFOTRANSFERASE SULT"/>
    <property type="match status" value="1"/>
</dbReference>
<evidence type="ECO:0000259" key="3">
    <source>
        <dbReference type="Pfam" id="PF00685"/>
    </source>
</evidence>
<dbReference type="Gene3D" id="3.40.50.300">
    <property type="entry name" value="P-loop containing nucleotide triphosphate hydrolases"/>
    <property type="match status" value="1"/>
</dbReference>
<evidence type="ECO:0000256" key="2">
    <source>
        <dbReference type="ARBA" id="ARBA00022679"/>
    </source>
</evidence>
<reference evidence="4" key="1">
    <citation type="submission" date="2019-09" db="EMBL/GenBank/DDBJ databases">
        <title>Organ-specific transcriptomic study of the physiology of the cattle tick, Rhipicephalus microplus.</title>
        <authorList>
            <person name="Tirloni L."/>
            <person name="Braz G."/>
            <person name="Gandara A.C.P."/>
            <person name="Sabadin G.A."/>
            <person name="da Silva R.M."/>
            <person name="Guizzo M.G."/>
            <person name="Machado J.A."/>
            <person name="Costa E.P."/>
            <person name="Gomes H.F."/>
            <person name="Moraes J."/>
            <person name="Mota M.B.S."/>
            <person name="Mesquita R.D."/>
            <person name="Alvarenga P.H."/>
            <person name="Alves F."/>
            <person name="Seixas A."/>
            <person name="da Fonseca R.N."/>
            <person name="Fogaca A."/>
            <person name="Logullo C."/>
            <person name="Tanaka A."/>
            <person name="Daffre S."/>
            <person name="Termignoni C."/>
            <person name="Vaz I.S.Jr."/>
            <person name="Oliveira P.L."/>
            <person name="Ribeiro J.M."/>
        </authorList>
    </citation>
    <scope>NUCLEOTIDE SEQUENCE</scope>
    <source>
        <strain evidence="4">Porto Alegre</strain>
    </source>
</reference>
<dbReference type="Pfam" id="PF00685">
    <property type="entry name" value="Sulfotransfer_1"/>
    <property type="match status" value="1"/>
</dbReference>
<name>A0A6M2CVU3_RHIMP</name>
<dbReference type="SUPFAM" id="SSF52540">
    <property type="entry name" value="P-loop containing nucleoside triphosphate hydrolases"/>
    <property type="match status" value="1"/>
</dbReference>
<dbReference type="EMBL" id="GHWJ01004781">
    <property type="protein sequence ID" value="NOV37518.1"/>
    <property type="molecule type" value="Transcribed_RNA"/>
</dbReference>
<evidence type="ECO:0000256" key="1">
    <source>
        <dbReference type="ARBA" id="ARBA00005771"/>
    </source>
</evidence>
<dbReference type="OrthoDB" id="6490644at2759"/>
<dbReference type="InterPro" id="IPR027417">
    <property type="entry name" value="P-loop_NTPase"/>
</dbReference>
<accession>A0A6M2CVU3</accession>
<organism evidence="4">
    <name type="scientific">Rhipicephalus microplus</name>
    <name type="common">Cattle tick</name>
    <name type="synonym">Boophilus microplus</name>
    <dbReference type="NCBI Taxonomy" id="6941"/>
    <lineage>
        <taxon>Eukaryota</taxon>
        <taxon>Metazoa</taxon>
        <taxon>Ecdysozoa</taxon>
        <taxon>Arthropoda</taxon>
        <taxon>Chelicerata</taxon>
        <taxon>Arachnida</taxon>
        <taxon>Acari</taxon>
        <taxon>Parasitiformes</taxon>
        <taxon>Ixodida</taxon>
        <taxon>Ixodoidea</taxon>
        <taxon>Ixodidae</taxon>
        <taxon>Rhipicephalinae</taxon>
        <taxon>Rhipicephalus</taxon>
        <taxon>Boophilus</taxon>
    </lineage>
</organism>
<evidence type="ECO:0000313" key="4">
    <source>
        <dbReference type="EMBL" id="NOV37518.1"/>
    </source>
</evidence>
<dbReference type="InterPro" id="IPR000863">
    <property type="entry name" value="Sulfotransferase_dom"/>
</dbReference>
<sequence>MPENANREEGSSSTISKFYPEENIHSALSYQPQADDVFIVTHFPLCGGTWVQLIIYYIRHEKPPPAPLMQRAAHLPHLEMQGASAVLAMPRPGSVRTHLPFHLVPHADYAKYIYVARNPYDCSAFFFEVISSAQGKNIDEAFKAFPSFFDEFVEGRAICGDYLANLVSWYKKRYNDNVLFLTYEELQDDIMTTVLRIADFLDEDGQYGQRLRQSRKLLNKICAETQYEGIWERVEEDTKLKMREAAAMSDEGKPEWVKRLERAASTVTFGRLFCKKMAPGEARLTREDIFKPDMVAKLEERVRALTGGKSDIMKLWKRLE</sequence>
<comment type="similarity">
    <text evidence="1">Belongs to the sulfotransferase 1 family.</text>
</comment>
<proteinExistence type="inferred from homology"/>
<protein>
    <submittedName>
        <fullName evidence="4">Putative sulfotransferase ixodes scapularis sulfotransferase fat body overexpressed</fullName>
    </submittedName>
</protein>
<dbReference type="GO" id="GO:0008146">
    <property type="term" value="F:sulfotransferase activity"/>
    <property type="evidence" value="ECO:0007669"/>
    <property type="project" value="InterPro"/>
</dbReference>
<dbReference type="VEuPathDB" id="VectorBase:LOC119167665"/>
<keyword evidence="2 4" id="KW-0808">Transferase</keyword>
<feature type="domain" description="Sulfotransferase" evidence="3">
    <location>
        <begin position="35"/>
        <end position="216"/>
    </location>
</feature>